<dbReference type="EMBL" id="BNJK01000001">
    <property type="protein sequence ID" value="GHO93235.1"/>
    <property type="molecule type" value="Genomic_DNA"/>
</dbReference>
<gene>
    <name evidence="1" type="ORF">KSF_032830</name>
</gene>
<keyword evidence="2" id="KW-1185">Reference proteome</keyword>
<reference evidence="1" key="1">
    <citation type="submission" date="2020-10" db="EMBL/GenBank/DDBJ databases">
        <title>Taxonomic study of unclassified bacteria belonging to the class Ktedonobacteria.</title>
        <authorList>
            <person name="Yabe S."/>
            <person name="Wang C.M."/>
            <person name="Zheng Y."/>
            <person name="Sakai Y."/>
            <person name="Cavaletti L."/>
            <person name="Monciardini P."/>
            <person name="Donadio S."/>
        </authorList>
    </citation>
    <scope>NUCLEOTIDE SEQUENCE</scope>
    <source>
        <strain evidence="1">ID150040</strain>
    </source>
</reference>
<proteinExistence type="predicted"/>
<accession>A0A8J3N2H9</accession>
<sequence>MQALVTPFQNFDDTLDLSGTPMSFTDYLRWCIQWGGSPGPETLWQAPLCPLTQDELDFLTRDLLPF</sequence>
<protein>
    <submittedName>
        <fullName evidence="1">Uncharacterized protein</fullName>
    </submittedName>
</protein>
<dbReference type="AlphaFoldDB" id="A0A8J3N2H9"/>
<dbReference type="Proteomes" id="UP000597444">
    <property type="component" value="Unassembled WGS sequence"/>
</dbReference>
<evidence type="ECO:0000313" key="2">
    <source>
        <dbReference type="Proteomes" id="UP000597444"/>
    </source>
</evidence>
<name>A0A8J3N2H9_9CHLR</name>
<comment type="caution">
    <text evidence="1">The sequence shown here is derived from an EMBL/GenBank/DDBJ whole genome shotgun (WGS) entry which is preliminary data.</text>
</comment>
<organism evidence="1 2">
    <name type="scientific">Reticulibacter mediterranei</name>
    <dbReference type="NCBI Taxonomy" id="2778369"/>
    <lineage>
        <taxon>Bacteria</taxon>
        <taxon>Bacillati</taxon>
        <taxon>Chloroflexota</taxon>
        <taxon>Ktedonobacteria</taxon>
        <taxon>Ktedonobacterales</taxon>
        <taxon>Reticulibacteraceae</taxon>
        <taxon>Reticulibacter</taxon>
    </lineage>
</organism>
<evidence type="ECO:0000313" key="1">
    <source>
        <dbReference type="EMBL" id="GHO93235.1"/>
    </source>
</evidence>